<sequence length="182" mass="21316">MYSRYRCPLQEHPGSNVPLIGVPSKNTWAVMYPLCSLQEHPGSNLLLSVQSIEVLRNHFKQKEADEPIDKITVVEKENECLLRALVSQDIMSIVRSHSVIDTSNLQNDLERTKEKLETCVIKKENEYAVIWNKWYKKYEECKYDKILYDKAYNDMQHQITVASSVGRYQGKEYEYSVCIQYL</sequence>
<keyword evidence="2" id="KW-1185">Reference proteome</keyword>
<name>A0ABQ4Z325_9ASTR</name>
<evidence type="ECO:0000313" key="1">
    <source>
        <dbReference type="EMBL" id="GJS84156.1"/>
    </source>
</evidence>
<dbReference type="Proteomes" id="UP001151760">
    <property type="component" value="Unassembled WGS sequence"/>
</dbReference>
<protein>
    <submittedName>
        <fullName evidence="1">Uncharacterized protein</fullName>
    </submittedName>
</protein>
<dbReference type="EMBL" id="BQNB010010954">
    <property type="protein sequence ID" value="GJS84156.1"/>
    <property type="molecule type" value="Genomic_DNA"/>
</dbReference>
<reference evidence="1" key="1">
    <citation type="journal article" date="2022" name="Int. J. Mol. Sci.">
        <title>Draft Genome of Tanacetum Coccineum: Genomic Comparison of Closely Related Tanacetum-Family Plants.</title>
        <authorList>
            <person name="Yamashiro T."/>
            <person name="Shiraishi A."/>
            <person name="Nakayama K."/>
            <person name="Satake H."/>
        </authorList>
    </citation>
    <scope>NUCLEOTIDE SEQUENCE</scope>
</reference>
<reference evidence="1" key="2">
    <citation type="submission" date="2022-01" db="EMBL/GenBank/DDBJ databases">
        <authorList>
            <person name="Yamashiro T."/>
            <person name="Shiraishi A."/>
            <person name="Satake H."/>
            <person name="Nakayama K."/>
        </authorList>
    </citation>
    <scope>NUCLEOTIDE SEQUENCE</scope>
</reference>
<proteinExistence type="predicted"/>
<comment type="caution">
    <text evidence="1">The sequence shown here is derived from an EMBL/GenBank/DDBJ whole genome shotgun (WGS) entry which is preliminary data.</text>
</comment>
<organism evidence="1 2">
    <name type="scientific">Tanacetum coccineum</name>
    <dbReference type="NCBI Taxonomy" id="301880"/>
    <lineage>
        <taxon>Eukaryota</taxon>
        <taxon>Viridiplantae</taxon>
        <taxon>Streptophyta</taxon>
        <taxon>Embryophyta</taxon>
        <taxon>Tracheophyta</taxon>
        <taxon>Spermatophyta</taxon>
        <taxon>Magnoliopsida</taxon>
        <taxon>eudicotyledons</taxon>
        <taxon>Gunneridae</taxon>
        <taxon>Pentapetalae</taxon>
        <taxon>asterids</taxon>
        <taxon>campanulids</taxon>
        <taxon>Asterales</taxon>
        <taxon>Asteraceae</taxon>
        <taxon>Asteroideae</taxon>
        <taxon>Anthemideae</taxon>
        <taxon>Anthemidinae</taxon>
        <taxon>Tanacetum</taxon>
    </lineage>
</organism>
<gene>
    <name evidence="1" type="ORF">Tco_0750697</name>
</gene>
<accession>A0ABQ4Z325</accession>
<evidence type="ECO:0000313" key="2">
    <source>
        <dbReference type="Proteomes" id="UP001151760"/>
    </source>
</evidence>